<evidence type="ECO:0000313" key="4">
    <source>
        <dbReference type="Proteomes" id="UP001174691"/>
    </source>
</evidence>
<reference evidence="3" key="1">
    <citation type="submission" date="2022-07" db="EMBL/GenBank/DDBJ databases">
        <title>Fungi with potential for degradation of polypropylene.</title>
        <authorList>
            <person name="Gostincar C."/>
        </authorList>
    </citation>
    <scope>NUCLEOTIDE SEQUENCE</scope>
    <source>
        <strain evidence="3">EXF-13287</strain>
    </source>
</reference>
<evidence type="ECO:0000256" key="1">
    <source>
        <dbReference type="ARBA" id="ARBA00006484"/>
    </source>
</evidence>
<protein>
    <submittedName>
        <fullName evidence="3">NAD(P)-binding protein</fullName>
    </submittedName>
</protein>
<dbReference type="SUPFAM" id="SSF51735">
    <property type="entry name" value="NAD(P)-binding Rossmann-fold domains"/>
    <property type="match status" value="1"/>
</dbReference>
<dbReference type="CDD" id="cd05233">
    <property type="entry name" value="SDR_c"/>
    <property type="match status" value="1"/>
</dbReference>
<dbReference type="InterPro" id="IPR002347">
    <property type="entry name" value="SDR_fam"/>
</dbReference>
<evidence type="ECO:0000313" key="3">
    <source>
        <dbReference type="EMBL" id="KAJ9142888.1"/>
    </source>
</evidence>
<sequence>MDDLPPDFWVTSLQFTPKTYQTNYPAIDPTNPQNSLAGKVVIINGASRGIAAKGITPAFTKADPKGLVLVASGSERLSAVEHEAHNINPDVKILAVPTDIRNPDSVAELFKKVKDTFGHADVLINNAGVFKGKPVIHENDVDEWWDNFEVNTKGAFLVMKHFISLLPSPDYPAVITNLVTSVTYKTMPFMSGYILSKLGSQQLTANIAAGYPNLTAVNVHPGLYDTDILNPAFRKFNLDDPSLIGGTLVWLAADAERSKFLSGRTIVANWDVDGLVERKEEIVSKDLLVLDWKGTFGKEQFESKE</sequence>
<name>A0AA38VNJ9_9PEZI</name>
<dbReference type="Proteomes" id="UP001174691">
    <property type="component" value="Unassembled WGS sequence"/>
</dbReference>
<comment type="caution">
    <text evidence="3">The sequence shown here is derived from an EMBL/GenBank/DDBJ whole genome shotgun (WGS) entry which is preliminary data.</text>
</comment>
<accession>A0AA38VNJ9</accession>
<dbReference type="Gene3D" id="3.40.50.720">
    <property type="entry name" value="NAD(P)-binding Rossmann-like Domain"/>
    <property type="match status" value="1"/>
</dbReference>
<dbReference type="PANTHER" id="PTHR42760">
    <property type="entry name" value="SHORT-CHAIN DEHYDROGENASES/REDUCTASES FAMILY MEMBER"/>
    <property type="match status" value="1"/>
</dbReference>
<keyword evidence="2" id="KW-0560">Oxidoreductase</keyword>
<dbReference type="GO" id="GO:0016616">
    <property type="term" value="F:oxidoreductase activity, acting on the CH-OH group of donors, NAD or NADP as acceptor"/>
    <property type="evidence" value="ECO:0007669"/>
    <property type="project" value="TreeGrafter"/>
</dbReference>
<evidence type="ECO:0000256" key="2">
    <source>
        <dbReference type="ARBA" id="ARBA00023002"/>
    </source>
</evidence>
<dbReference type="AlphaFoldDB" id="A0AA38VNJ9"/>
<dbReference type="InterPro" id="IPR036291">
    <property type="entry name" value="NAD(P)-bd_dom_sf"/>
</dbReference>
<keyword evidence="4" id="KW-1185">Reference proteome</keyword>
<organism evidence="3 4">
    <name type="scientific">Coniochaeta hoffmannii</name>
    <dbReference type="NCBI Taxonomy" id="91930"/>
    <lineage>
        <taxon>Eukaryota</taxon>
        <taxon>Fungi</taxon>
        <taxon>Dikarya</taxon>
        <taxon>Ascomycota</taxon>
        <taxon>Pezizomycotina</taxon>
        <taxon>Sordariomycetes</taxon>
        <taxon>Sordariomycetidae</taxon>
        <taxon>Coniochaetales</taxon>
        <taxon>Coniochaetaceae</taxon>
        <taxon>Coniochaeta</taxon>
    </lineage>
</organism>
<gene>
    <name evidence="3" type="ORF">NKR19_g7049</name>
</gene>
<dbReference type="Pfam" id="PF00106">
    <property type="entry name" value="adh_short"/>
    <property type="match status" value="1"/>
</dbReference>
<comment type="similarity">
    <text evidence="1">Belongs to the short-chain dehydrogenases/reductases (SDR) family.</text>
</comment>
<proteinExistence type="inferred from homology"/>
<dbReference type="PRINTS" id="PR00081">
    <property type="entry name" value="GDHRDH"/>
</dbReference>
<dbReference type="EMBL" id="JANBVN010000117">
    <property type="protein sequence ID" value="KAJ9142888.1"/>
    <property type="molecule type" value="Genomic_DNA"/>
</dbReference>
<dbReference type="PANTHER" id="PTHR42760:SF37">
    <property type="entry name" value="CLAVALDEHYDE DEHYDROGENASE"/>
    <property type="match status" value="1"/>
</dbReference>